<dbReference type="EMBL" id="BCWF01000010">
    <property type="protein sequence ID" value="GAT21716.1"/>
    <property type="molecule type" value="Genomic_DNA"/>
</dbReference>
<proteinExistence type="predicted"/>
<reference evidence="3 4" key="1">
    <citation type="journal article" date="2016" name="DNA Res.">
        <title>Genome sequence of Aspergillus luchuensis NBRC 4314.</title>
        <authorList>
            <person name="Yamada O."/>
            <person name="Machida M."/>
            <person name="Hosoyama A."/>
            <person name="Goto M."/>
            <person name="Takahashi T."/>
            <person name="Futagami T."/>
            <person name="Yamagata Y."/>
            <person name="Takeuchi M."/>
            <person name="Kobayashi T."/>
            <person name="Koike H."/>
            <person name="Abe K."/>
            <person name="Asai K."/>
            <person name="Arita M."/>
            <person name="Fujita N."/>
            <person name="Fukuda K."/>
            <person name="Higa K."/>
            <person name="Horikawa H."/>
            <person name="Ishikawa T."/>
            <person name="Jinno K."/>
            <person name="Kato Y."/>
            <person name="Kirimura K."/>
            <person name="Mizutani O."/>
            <person name="Nakasone K."/>
            <person name="Sano M."/>
            <person name="Shiraishi Y."/>
            <person name="Tsukahara M."/>
            <person name="Gomi K."/>
        </authorList>
    </citation>
    <scope>NUCLEOTIDE SEQUENCE [LARGE SCALE GENOMIC DNA]</scope>
    <source>
        <strain evidence="3 4">RIB 2604</strain>
    </source>
</reference>
<evidence type="ECO:0000256" key="1">
    <source>
        <dbReference type="SAM" id="Phobius"/>
    </source>
</evidence>
<keyword evidence="2" id="KW-0732">Signal</keyword>
<feature type="transmembrane region" description="Helical" evidence="1">
    <location>
        <begin position="121"/>
        <end position="141"/>
    </location>
</feature>
<evidence type="ECO:0000313" key="3">
    <source>
        <dbReference type="EMBL" id="GAT21716.1"/>
    </source>
</evidence>
<dbReference type="Pfam" id="PF10311">
    <property type="entry name" value="Ilm1"/>
    <property type="match status" value="1"/>
</dbReference>
<evidence type="ECO:0000313" key="4">
    <source>
        <dbReference type="Proteomes" id="UP000075230"/>
    </source>
</evidence>
<dbReference type="Proteomes" id="UP000075230">
    <property type="component" value="Unassembled WGS sequence"/>
</dbReference>
<feature type="chain" id="PRO_5007523568" evidence="2">
    <location>
        <begin position="28"/>
        <end position="260"/>
    </location>
</feature>
<name>A0A146F6T5_ASPKA</name>
<comment type="caution">
    <text evidence="3">The sequence shown here is derived from an EMBL/GenBank/DDBJ whole genome shotgun (WGS) entry which is preliminary data.</text>
</comment>
<organism evidence="3 4">
    <name type="scientific">Aspergillus kawachii</name>
    <name type="common">White koji mold</name>
    <name type="synonym">Aspergillus awamori var. kawachi</name>
    <dbReference type="NCBI Taxonomy" id="1069201"/>
    <lineage>
        <taxon>Eukaryota</taxon>
        <taxon>Fungi</taxon>
        <taxon>Dikarya</taxon>
        <taxon>Ascomycota</taxon>
        <taxon>Pezizomycotina</taxon>
        <taxon>Eurotiomycetes</taxon>
        <taxon>Eurotiomycetidae</taxon>
        <taxon>Eurotiales</taxon>
        <taxon>Aspergillaceae</taxon>
        <taxon>Aspergillus</taxon>
        <taxon>Aspergillus subgen. Circumdati</taxon>
    </lineage>
</organism>
<dbReference type="PANTHER" id="PTHR28029">
    <property type="entry name" value="PROTEIN ILM1"/>
    <property type="match status" value="1"/>
</dbReference>
<keyword evidence="1" id="KW-1133">Transmembrane helix</keyword>
<protein>
    <submittedName>
        <fullName evidence="3">Similar to An18g06350</fullName>
    </submittedName>
</protein>
<gene>
    <name evidence="3" type="ORF">RIB2604_01006080</name>
</gene>
<dbReference type="AlphaFoldDB" id="A0A146F6T5"/>
<evidence type="ECO:0000256" key="2">
    <source>
        <dbReference type="SAM" id="SignalP"/>
    </source>
</evidence>
<reference evidence="4" key="2">
    <citation type="submission" date="2016-02" db="EMBL/GenBank/DDBJ databases">
        <title>Genome sequencing of Aspergillus luchuensis NBRC 4314.</title>
        <authorList>
            <person name="Yamada O."/>
        </authorList>
    </citation>
    <scope>NUCLEOTIDE SEQUENCE [LARGE SCALE GENOMIC DNA]</scope>
    <source>
        <strain evidence="4">RIB 2604</strain>
    </source>
</reference>
<dbReference type="InterPro" id="IPR018815">
    <property type="entry name" value="Incr_loss_mito_DNA_1"/>
</dbReference>
<keyword evidence="1" id="KW-0812">Transmembrane</keyword>
<feature type="transmembrane region" description="Helical" evidence="1">
    <location>
        <begin position="177"/>
        <end position="201"/>
    </location>
</feature>
<dbReference type="PANTHER" id="PTHR28029:SF1">
    <property type="entry name" value="PROTEIN ILM1"/>
    <property type="match status" value="1"/>
</dbReference>
<sequence>MALLSSKTLIQAHALFLFVLAVYLTRSPEVVTESDLVFMLGEFLNLEATPSISRPQSPFALCGVLLVVDALVDLILVTKIPQINEILAMAQAARVQSPIPVAGAVRTNPFMARLTSLYSEIWTLLSAARFCIFFAVSFFIYQSQPSAWGMDAATGMGNYGTAGAATSGLDQLKNRVVFTYGFMEMMFWLWVSFLPPAPMIAPQRKLWRVRQCYGLLTIDRSSSPSGKSDRKQLTGSWNRTGRRIHAVGMTLALLSIHLYL</sequence>
<keyword evidence="1" id="KW-0472">Membrane</keyword>
<accession>A0A146F6T5</accession>
<feature type="signal peptide" evidence="2">
    <location>
        <begin position="1"/>
        <end position="27"/>
    </location>
</feature>
<dbReference type="VEuPathDB" id="FungiDB:ASPFODRAFT_209807"/>